<evidence type="ECO:0000313" key="2">
    <source>
        <dbReference type="EMBL" id="KLV22655.1"/>
    </source>
</evidence>
<proteinExistence type="predicted"/>
<dbReference type="RefSeq" id="WP_047944191.1">
    <property type="nucleotide sequence ID" value="NZ_CP053989.1"/>
</dbReference>
<organism evidence="2 3">
    <name type="scientific">Niallia circulans</name>
    <name type="common">Bacillus circulans</name>
    <dbReference type="NCBI Taxonomy" id="1397"/>
    <lineage>
        <taxon>Bacteria</taxon>
        <taxon>Bacillati</taxon>
        <taxon>Bacillota</taxon>
        <taxon>Bacilli</taxon>
        <taxon>Bacillales</taxon>
        <taxon>Bacillaceae</taxon>
        <taxon>Niallia</taxon>
    </lineage>
</organism>
<dbReference type="EMBL" id="LDPH01000029">
    <property type="protein sequence ID" value="KLV22655.1"/>
    <property type="molecule type" value="Genomic_DNA"/>
</dbReference>
<dbReference type="AlphaFoldDB" id="A0A0J1L0U6"/>
<comment type="caution">
    <text evidence="2">The sequence shown here is derived from an EMBL/GenBank/DDBJ whole genome shotgun (WGS) entry which is preliminary data.</text>
</comment>
<keyword evidence="1" id="KW-0472">Membrane</keyword>
<feature type="transmembrane region" description="Helical" evidence="1">
    <location>
        <begin position="97"/>
        <end position="117"/>
    </location>
</feature>
<accession>A0A0J1L0U6</accession>
<dbReference type="Pfam" id="PF12822">
    <property type="entry name" value="ECF_trnsprt"/>
    <property type="match status" value="1"/>
</dbReference>
<dbReference type="GO" id="GO:0022857">
    <property type="term" value="F:transmembrane transporter activity"/>
    <property type="evidence" value="ECO:0007669"/>
    <property type="project" value="InterPro"/>
</dbReference>
<sequence>MNAKKINVLAIFIAISVIGAFIKIPSFIGSVALDSSPSLIAGALLGGLAGGIVAALGHLVSAYLGGLPLGMLHLFIAVEMFLLVFTFSKIYQTGNSIISILFFVLGNGVILPLPFLYLMGKGFYISMVPVLLIGAVLNGIIAQLLMPRLTVFLKEWRVVKQ</sequence>
<dbReference type="GeneID" id="56347550"/>
<keyword evidence="1" id="KW-0812">Transmembrane</keyword>
<feature type="transmembrane region" description="Helical" evidence="1">
    <location>
        <begin position="123"/>
        <end position="145"/>
    </location>
</feature>
<feature type="transmembrane region" description="Helical" evidence="1">
    <location>
        <begin position="6"/>
        <end position="27"/>
    </location>
</feature>
<evidence type="ECO:0000256" key="1">
    <source>
        <dbReference type="SAM" id="Phobius"/>
    </source>
</evidence>
<gene>
    <name evidence="2" type="ORF">ABW02_20885</name>
</gene>
<dbReference type="PATRIC" id="fig|1397.4.peg.2934"/>
<reference evidence="2 3" key="1">
    <citation type="submission" date="2015-05" db="EMBL/GenBank/DDBJ databases">
        <title>Whole genome sequence and identification of bacterial endophytes from Costus igneus.</title>
        <authorList>
            <person name="Lee Y.P."/>
            <person name="Gan H.M."/>
            <person name="Eng W."/>
            <person name="Wheatley M.S."/>
            <person name="Caraballo A."/>
            <person name="Polter S."/>
            <person name="Savka M.A."/>
            <person name="Hudson A.O."/>
        </authorList>
    </citation>
    <scope>NUCLEOTIDE SEQUENCE [LARGE SCALE GENOMIC DNA]</scope>
    <source>
        <strain evidence="2 3">RIT379</strain>
    </source>
</reference>
<keyword evidence="3" id="KW-1185">Reference proteome</keyword>
<evidence type="ECO:0000313" key="3">
    <source>
        <dbReference type="Proteomes" id="UP000036045"/>
    </source>
</evidence>
<dbReference type="InterPro" id="IPR024529">
    <property type="entry name" value="ECF_trnsprt_substrate-spec"/>
</dbReference>
<dbReference type="OrthoDB" id="5431035at2"/>
<dbReference type="Gene3D" id="1.10.1760.20">
    <property type="match status" value="1"/>
</dbReference>
<keyword evidence="1" id="KW-1133">Transmembrane helix</keyword>
<protein>
    <submittedName>
        <fullName evidence="2">Membrane protein</fullName>
    </submittedName>
</protein>
<feature type="transmembrane region" description="Helical" evidence="1">
    <location>
        <begin position="66"/>
        <end position="85"/>
    </location>
</feature>
<name>A0A0J1L0U6_NIACI</name>
<feature type="transmembrane region" description="Helical" evidence="1">
    <location>
        <begin position="39"/>
        <end position="60"/>
    </location>
</feature>
<dbReference type="Proteomes" id="UP000036045">
    <property type="component" value="Unassembled WGS sequence"/>
</dbReference>